<evidence type="ECO:0000256" key="4">
    <source>
        <dbReference type="ARBA" id="ARBA00022792"/>
    </source>
</evidence>
<keyword evidence="6" id="KW-0249">Electron transport</keyword>
<evidence type="ECO:0000313" key="13">
    <source>
        <dbReference type="EMBL" id="KAJ1974498.1"/>
    </source>
</evidence>
<comment type="caution">
    <text evidence="13">The sequence shown here is derived from an EMBL/GenBank/DDBJ whole genome shotgun (WGS) entry which is preliminary data.</text>
</comment>
<dbReference type="Pfam" id="PF00675">
    <property type="entry name" value="Peptidase_M16"/>
    <property type="match status" value="1"/>
</dbReference>
<dbReference type="GO" id="GO:0005743">
    <property type="term" value="C:mitochondrial inner membrane"/>
    <property type="evidence" value="ECO:0007669"/>
    <property type="project" value="UniProtKB-SubCell"/>
</dbReference>
<keyword evidence="8" id="KW-0472">Membrane</keyword>
<evidence type="ECO:0000256" key="9">
    <source>
        <dbReference type="ARBA" id="ARBA00038146"/>
    </source>
</evidence>
<dbReference type="FunFam" id="3.30.830.10:FF:000021">
    <property type="entry name" value="Cytochrome b-c1 complex subunit 2"/>
    <property type="match status" value="1"/>
</dbReference>
<dbReference type="Gene3D" id="3.30.830.10">
    <property type="entry name" value="Metalloenzyme, LuxS/M16 peptidase-like"/>
    <property type="match status" value="1"/>
</dbReference>
<evidence type="ECO:0000256" key="7">
    <source>
        <dbReference type="ARBA" id="ARBA00023128"/>
    </source>
</evidence>
<accession>A0A9W8AYE6</accession>
<evidence type="ECO:0000256" key="5">
    <source>
        <dbReference type="ARBA" id="ARBA00022946"/>
    </source>
</evidence>
<dbReference type="InterPro" id="IPR050361">
    <property type="entry name" value="MPP/UQCRC_Complex"/>
</dbReference>
<name>A0A9W8AYE6_9FUNG</name>
<evidence type="ECO:0000256" key="1">
    <source>
        <dbReference type="ARBA" id="ARBA00004443"/>
    </source>
</evidence>
<gene>
    <name evidence="13" type="primary">QCR2_1</name>
    <name evidence="13" type="ORF">H4R34_004694</name>
</gene>
<comment type="similarity">
    <text evidence="9">Belongs to the peptidase M16 family. UQCRC2/QCR2 subfamily.</text>
</comment>
<sequence>MLRATLQTVQASTASRRYATSALASPQIQVSQAGQGVRVATARSEASPAASVSLVVKAGSRYESADNAGVAHFLKNFAFKNTQNRTGFRIIRESELQGGILTASIDREHLVYTARCLQDDVPYFAGLLAAVAFETRYTAYEFVDLKAQVASETLAAQADSNIKLFDELHRVAFNRGLGNSLYASPYNQITHQKLCNYASQAFQGSQMSLVGVNVHHNQLADLANQLFAQAPATLALQGAPAQYVGGEALIDGPASQTQYVLAYPTAGRSDLKQAAAHQVLGH</sequence>
<dbReference type="GO" id="GO:0046872">
    <property type="term" value="F:metal ion binding"/>
    <property type="evidence" value="ECO:0007669"/>
    <property type="project" value="InterPro"/>
</dbReference>
<dbReference type="AlphaFoldDB" id="A0A9W8AYE6"/>
<feature type="domain" description="Peptidase M16 C-terminal" evidence="12">
    <location>
        <begin position="189"/>
        <end position="282"/>
    </location>
</feature>
<keyword evidence="5" id="KW-0809">Transit peptide</keyword>
<dbReference type="PANTHER" id="PTHR11851">
    <property type="entry name" value="METALLOPROTEASE"/>
    <property type="match status" value="1"/>
</dbReference>
<evidence type="ECO:0000256" key="2">
    <source>
        <dbReference type="ARBA" id="ARBA00022448"/>
    </source>
</evidence>
<dbReference type="PANTHER" id="PTHR11851:SF209">
    <property type="entry name" value="CYTOCHROME B-C1 COMPLEX SUBUNIT 2, MITOCHONDRIAL"/>
    <property type="match status" value="1"/>
</dbReference>
<keyword evidence="14" id="KW-1185">Reference proteome</keyword>
<dbReference type="InterPro" id="IPR011765">
    <property type="entry name" value="Pept_M16_N"/>
</dbReference>
<evidence type="ECO:0000256" key="10">
    <source>
        <dbReference type="ARBA" id="ARBA00040751"/>
    </source>
</evidence>
<proteinExistence type="inferred from homology"/>
<reference evidence="13" key="1">
    <citation type="submission" date="2022-07" db="EMBL/GenBank/DDBJ databases">
        <title>Phylogenomic reconstructions and comparative analyses of Kickxellomycotina fungi.</title>
        <authorList>
            <person name="Reynolds N.K."/>
            <person name="Stajich J.E."/>
            <person name="Barry K."/>
            <person name="Grigoriev I.V."/>
            <person name="Crous P."/>
            <person name="Smith M.E."/>
        </authorList>
    </citation>
    <scope>NUCLEOTIDE SEQUENCE</scope>
    <source>
        <strain evidence="13">RSA 567</strain>
    </source>
</reference>
<keyword evidence="7" id="KW-0496">Mitochondrion</keyword>
<feature type="domain" description="Peptidase M16 N-terminal" evidence="11">
    <location>
        <begin position="38"/>
        <end position="182"/>
    </location>
</feature>
<dbReference type="Proteomes" id="UP001151582">
    <property type="component" value="Unassembled WGS sequence"/>
</dbReference>
<dbReference type="Pfam" id="PF05193">
    <property type="entry name" value="Peptidase_M16_C"/>
    <property type="match status" value="1"/>
</dbReference>
<protein>
    <recommendedName>
        <fullName evidence="10">Cytochrome b-c1 complex subunit 2, mitochondrial</fullName>
    </recommendedName>
</protein>
<dbReference type="InterPro" id="IPR007863">
    <property type="entry name" value="Peptidase_M16_C"/>
</dbReference>
<organism evidence="13 14">
    <name type="scientific">Dimargaris verticillata</name>
    <dbReference type="NCBI Taxonomy" id="2761393"/>
    <lineage>
        <taxon>Eukaryota</taxon>
        <taxon>Fungi</taxon>
        <taxon>Fungi incertae sedis</taxon>
        <taxon>Zoopagomycota</taxon>
        <taxon>Kickxellomycotina</taxon>
        <taxon>Dimargaritomycetes</taxon>
        <taxon>Dimargaritales</taxon>
        <taxon>Dimargaritaceae</taxon>
        <taxon>Dimargaris</taxon>
    </lineage>
</organism>
<dbReference type="SUPFAM" id="SSF63411">
    <property type="entry name" value="LuxS/MPP-like metallohydrolase"/>
    <property type="match status" value="1"/>
</dbReference>
<dbReference type="InterPro" id="IPR011249">
    <property type="entry name" value="Metalloenz_LuxS/M16"/>
</dbReference>
<keyword evidence="3" id="KW-0679">Respiratory chain</keyword>
<comment type="subcellular location">
    <subcellularLocation>
        <location evidence="1">Mitochondrion inner membrane</location>
        <topology evidence="1">Peripheral membrane protein</topology>
        <orientation evidence="1">Matrix side</orientation>
    </subcellularLocation>
</comment>
<evidence type="ECO:0000259" key="12">
    <source>
        <dbReference type="Pfam" id="PF05193"/>
    </source>
</evidence>
<dbReference type="EMBL" id="JANBQB010000646">
    <property type="protein sequence ID" value="KAJ1974498.1"/>
    <property type="molecule type" value="Genomic_DNA"/>
</dbReference>
<feature type="non-terminal residue" evidence="13">
    <location>
        <position position="1"/>
    </location>
</feature>
<evidence type="ECO:0000256" key="6">
    <source>
        <dbReference type="ARBA" id="ARBA00022982"/>
    </source>
</evidence>
<keyword evidence="2" id="KW-0813">Transport</keyword>
<evidence type="ECO:0000259" key="11">
    <source>
        <dbReference type="Pfam" id="PF00675"/>
    </source>
</evidence>
<evidence type="ECO:0000256" key="8">
    <source>
        <dbReference type="ARBA" id="ARBA00023136"/>
    </source>
</evidence>
<keyword evidence="4" id="KW-0999">Mitochondrion inner membrane</keyword>
<evidence type="ECO:0000256" key="3">
    <source>
        <dbReference type="ARBA" id="ARBA00022660"/>
    </source>
</evidence>
<evidence type="ECO:0000313" key="14">
    <source>
        <dbReference type="Proteomes" id="UP001151582"/>
    </source>
</evidence>
<dbReference type="OrthoDB" id="6369905at2759"/>